<comment type="caution">
    <text evidence="1">Lacks conserved residue(s) required for the propagation of feature annotation.</text>
</comment>
<proteinExistence type="predicted"/>
<dbReference type="PANTHER" id="PTHR10127">
    <property type="entry name" value="DISCOIDIN, CUB, EGF, LAMININ , AND ZINC METALLOPROTEASE DOMAIN CONTAINING"/>
    <property type="match status" value="1"/>
</dbReference>
<feature type="binding site" evidence="1">
    <location>
        <position position="235"/>
    </location>
    <ligand>
        <name>Zn(2+)</name>
        <dbReference type="ChEBI" id="CHEBI:29105"/>
        <note>catalytic</note>
    </ligand>
</feature>
<dbReference type="Gene3D" id="3.40.390.10">
    <property type="entry name" value="Collagenase (Catalytic Domain)"/>
    <property type="match status" value="1"/>
</dbReference>
<protein>
    <submittedName>
        <fullName evidence="4">M12 family metallopeptidase</fullName>
    </submittedName>
</protein>
<evidence type="ECO:0000313" key="5">
    <source>
        <dbReference type="Proteomes" id="UP001239782"/>
    </source>
</evidence>
<keyword evidence="1" id="KW-0645">Protease</keyword>
<dbReference type="PANTHER" id="PTHR10127:SF850">
    <property type="entry name" value="METALLOENDOPEPTIDASE"/>
    <property type="match status" value="1"/>
</dbReference>
<gene>
    <name evidence="4" type="ORF">Q9312_16420</name>
</gene>
<keyword evidence="5" id="KW-1185">Reference proteome</keyword>
<dbReference type="InterPro" id="IPR001506">
    <property type="entry name" value="Peptidase_M12A"/>
</dbReference>
<name>A0AA51RSI7_9GAMM</name>
<dbReference type="Gene3D" id="2.60.120.380">
    <property type="match status" value="1"/>
</dbReference>
<dbReference type="GO" id="GO:0008270">
    <property type="term" value="F:zinc ion binding"/>
    <property type="evidence" value="ECO:0007669"/>
    <property type="project" value="UniProtKB-UniRule"/>
</dbReference>
<feature type="binding site" evidence="1">
    <location>
        <position position="225"/>
    </location>
    <ligand>
        <name>Zn(2+)</name>
        <dbReference type="ChEBI" id="CHEBI:29105"/>
        <note>catalytic</note>
    </ligand>
</feature>
<dbReference type="SUPFAM" id="SSF55486">
    <property type="entry name" value="Metalloproteases ('zincins'), catalytic domain"/>
    <property type="match status" value="1"/>
</dbReference>
<feature type="binding site" evidence="1">
    <location>
        <position position="229"/>
    </location>
    <ligand>
        <name>Zn(2+)</name>
        <dbReference type="ChEBI" id="CHEBI:29105"/>
        <note>catalytic</note>
    </ligand>
</feature>
<organism evidence="4 5">
    <name type="scientific">Pleionea litopenaei</name>
    <dbReference type="NCBI Taxonomy" id="3070815"/>
    <lineage>
        <taxon>Bacteria</taxon>
        <taxon>Pseudomonadati</taxon>
        <taxon>Pseudomonadota</taxon>
        <taxon>Gammaproteobacteria</taxon>
        <taxon>Oceanospirillales</taxon>
        <taxon>Pleioneaceae</taxon>
        <taxon>Pleionea</taxon>
    </lineage>
</organism>
<dbReference type="SMART" id="SM00235">
    <property type="entry name" value="ZnMc"/>
    <property type="match status" value="1"/>
</dbReference>
<dbReference type="RefSeq" id="WP_309201951.1">
    <property type="nucleotide sequence ID" value="NZ_CP133548.1"/>
</dbReference>
<dbReference type="InterPro" id="IPR006026">
    <property type="entry name" value="Peptidase_Metallo"/>
</dbReference>
<keyword evidence="1" id="KW-0862">Zinc</keyword>
<dbReference type="KEGG" id="plei:Q9312_16420"/>
<dbReference type="EMBL" id="CP133548">
    <property type="protein sequence ID" value="WMS86806.1"/>
    <property type="molecule type" value="Genomic_DNA"/>
</dbReference>
<evidence type="ECO:0000259" key="3">
    <source>
        <dbReference type="PROSITE" id="PS51864"/>
    </source>
</evidence>
<feature type="chain" id="PRO_5041252592" evidence="2">
    <location>
        <begin position="27"/>
        <end position="429"/>
    </location>
</feature>
<sequence>MNLSSKTNRFKALKTALATGLLTSFATIGTLSVANENSATNNAKKKIAPSNNQIKSSSIFNQYGYRDSIFGFNSHGREVFDVHTDLGGIIKAVDVDGVAYSGDMILGYTKDLKEHGLRIVTGQEAPDDEIGPSAIIRYPSSGYKWPNGTVPYAFASSLGSQGRQAIQYAIQHWNNNTNVNFVPRTNQTDYILVQGGGGCSSWIGRQGGQQLVTLAENCGNGAAVHELGHAVGFFHEQTRTDRDNFVTIYWNNIQSGMEYNFYKTSTNEGQNYGAYDYYSIMHYPTWAFSSNNQATIWPTQGNVDPNALGSGTTLSSGDLAATAAIYGDDGNSGTTYNGSLSGANDSDYQPNGNYFQYNGGSIRATLQGPTNADFDMKLFRWNGSGWSQVAVSETPTSNESITYSAASGYYYFQIYSYSGSGSYRFTLSL</sequence>
<evidence type="ECO:0000313" key="4">
    <source>
        <dbReference type="EMBL" id="WMS86806.1"/>
    </source>
</evidence>
<dbReference type="SUPFAM" id="SSF89260">
    <property type="entry name" value="Collagen-binding domain"/>
    <property type="match status" value="1"/>
</dbReference>
<dbReference type="CDD" id="cd04280">
    <property type="entry name" value="ZnMc_astacin_like"/>
    <property type="match status" value="1"/>
</dbReference>
<evidence type="ECO:0000256" key="2">
    <source>
        <dbReference type="SAM" id="SignalP"/>
    </source>
</evidence>
<dbReference type="GO" id="GO:0004222">
    <property type="term" value="F:metalloendopeptidase activity"/>
    <property type="evidence" value="ECO:0007669"/>
    <property type="project" value="UniProtKB-UniRule"/>
</dbReference>
<dbReference type="AlphaFoldDB" id="A0AA51RSI7"/>
<feature type="active site" evidence="1">
    <location>
        <position position="226"/>
    </location>
</feature>
<accession>A0AA51RSI7</accession>
<feature type="signal peptide" evidence="2">
    <location>
        <begin position="1"/>
        <end position="26"/>
    </location>
</feature>
<dbReference type="GO" id="GO:0006508">
    <property type="term" value="P:proteolysis"/>
    <property type="evidence" value="ECO:0007669"/>
    <property type="project" value="UniProtKB-KW"/>
</dbReference>
<keyword evidence="2" id="KW-0732">Signal</keyword>
<feature type="domain" description="Peptidase M12A" evidence="3">
    <location>
        <begin position="133"/>
        <end position="332"/>
    </location>
</feature>
<dbReference type="Proteomes" id="UP001239782">
    <property type="component" value="Chromosome"/>
</dbReference>
<reference evidence="4 5" key="1">
    <citation type="submission" date="2023-08" db="EMBL/GenBank/DDBJ databases">
        <title>Pleionea litopenaei sp. nov., isolated from stomach of juvenile Litopenaeus vannamei.</title>
        <authorList>
            <person name="Rho A.M."/>
            <person name="Hwang C.Y."/>
        </authorList>
    </citation>
    <scope>NUCLEOTIDE SEQUENCE [LARGE SCALE GENOMIC DNA]</scope>
    <source>
        <strain evidence="4 5">HL-JVS1</strain>
    </source>
</reference>
<dbReference type="Pfam" id="PF01400">
    <property type="entry name" value="Astacin"/>
    <property type="match status" value="1"/>
</dbReference>
<comment type="cofactor">
    <cofactor evidence="1">
        <name>Zn(2+)</name>
        <dbReference type="ChEBI" id="CHEBI:29105"/>
    </cofactor>
    <text evidence="1">Binds 1 zinc ion per subunit.</text>
</comment>
<evidence type="ECO:0000256" key="1">
    <source>
        <dbReference type="PROSITE-ProRule" id="PRU01211"/>
    </source>
</evidence>
<dbReference type="InterPro" id="IPR034035">
    <property type="entry name" value="Astacin-like_dom"/>
</dbReference>
<keyword evidence="1" id="KW-0378">Hydrolase</keyword>
<dbReference type="PROSITE" id="PS51864">
    <property type="entry name" value="ASTACIN"/>
    <property type="match status" value="1"/>
</dbReference>
<keyword evidence="1" id="KW-0479">Metal-binding</keyword>
<keyword evidence="1" id="KW-0482">Metalloprotease</keyword>
<dbReference type="InterPro" id="IPR024079">
    <property type="entry name" value="MetalloPept_cat_dom_sf"/>
</dbReference>
<dbReference type="PRINTS" id="PR00480">
    <property type="entry name" value="ASTACIN"/>
</dbReference>